<keyword evidence="3" id="KW-1185">Reference proteome</keyword>
<accession>A0A1Q9LRK4</accession>
<name>A0A1Q9LRK4_9PSEU</name>
<proteinExistence type="predicted"/>
<protein>
    <recommendedName>
        <fullName evidence="4">DUF3558 domain-containing protein</fullName>
    </recommendedName>
</protein>
<evidence type="ECO:0000313" key="3">
    <source>
        <dbReference type="Proteomes" id="UP000186040"/>
    </source>
</evidence>
<evidence type="ECO:0000256" key="1">
    <source>
        <dbReference type="SAM" id="SignalP"/>
    </source>
</evidence>
<feature type="signal peptide" evidence="1">
    <location>
        <begin position="1"/>
        <end position="25"/>
    </location>
</feature>
<dbReference type="OrthoDB" id="4732657at2"/>
<dbReference type="STRING" id="1193682.BJP25_13135"/>
<feature type="chain" id="PRO_5013158658" description="DUF3558 domain-containing protein" evidence="1">
    <location>
        <begin position="26"/>
        <end position="160"/>
    </location>
</feature>
<keyword evidence="1" id="KW-0732">Signal</keyword>
<comment type="caution">
    <text evidence="2">The sequence shown here is derived from an EMBL/GenBank/DDBJ whole genome shotgun (WGS) entry which is preliminary data.</text>
</comment>
<gene>
    <name evidence="2" type="ORF">BJP25_13135</name>
</gene>
<dbReference type="AlphaFoldDB" id="A0A1Q9LRK4"/>
<reference evidence="2 3" key="1">
    <citation type="submission" date="2016-10" db="EMBL/GenBank/DDBJ databases">
        <title>The Draft Genome Sequence of Actinokineospora bangkokensis 44EHWT reveals the biosynthetic pathway of antifungal compounds Thailandins with unusual extender unit butylmalonyl-CoA.</title>
        <authorList>
            <person name="Greule A."/>
            <person name="Intra B."/>
            <person name="Flemming S."/>
            <person name="Rommel M.G."/>
            <person name="Panbangred W."/>
            <person name="Bechthold A."/>
        </authorList>
    </citation>
    <scope>NUCLEOTIDE SEQUENCE [LARGE SCALE GENOMIC DNA]</scope>
    <source>
        <strain evidence="2 3">44EHW</strain>
    </source>
</reference>
<dbReference type="EMBL" id="MKQR01000007">
    <property type="protein sequence ID" value="OLR94659.1"/>
    <property type="molecule type" value="Genomic_DNA"/>
</dbReference>
<dbReference type="RefSeq" id="WP_075974039.1">
    <property type="nucleotide sequence ID" value="NZ_MKQR01000007.1"/>
</dbReference>
<organism evidence="2 3">
    <name type="scientific">Actinokineospora bangkokensis</name>
    <dbReference type="NCBI Taxonomy" id="1193682"/>
    <lineage>
        <taxon>Bacteria</taxon>
        <taxon>Bacillati</taxon>
        <taxon>Actinomycetota</taxon>
        <taxon>Actinomycetes</taxon>
        <taxon>Pseudonocardiales</taxon>
        <taxon>Pseudonocardiaceae</taxon>
        <taxon>Actinokineospora</taxon>
    </lineage>
</organism>
<dbReference type="PROSITE" id="PS51257">
    <property type="entry name" value="PROKAR_LIPOPROTEIN"/>
    <property type="match status" value="1"/>
</dbReference>
<dbReference type="Proteomes" id="UP000186040">
    <property type="component" value="Unassembled WGS sequence"/>
</dbReference>
<evidence type="ECO:0008006" key="4">
    <source>
        <dbReference type="Google" id="ProtNLM"/>
    </source>
</evidence>
<sequence>MNRALVAVAAVALLGLGACTKTTSAAPVAPGQAVPGQADSGAPAVSGCDLLEDAEVKAVLGSFEKHTEGLGCSWENQEDYHSVTVTIGGTGTAPGGEFPDLSVYGTIEPAPDGMRYASGNVLFFTVDDRLCDVQVVTDVSDDSDRPTAVKFARLVRERMG</sequence>
<evidence type="ECO:0000313" key="2">
    <source>
        <dbReference type="EMBL" id="OLR94659.1"/>
    </source>
</evidence>